<comment type="caution">
    <text evidence="7">The sequence shown here is derived from an EMBL/GenBank/DDBJ whole genome shotgun (WGS) entry which is preliminary data.</text>
</comment>
<reference evidence="7 8" key="1">
    <citation type="submission" date="2019-02" db="EMBL/GenBank/DDBJ databases">
        <title>Deep-cultivation of Planctomycetes and their phenomic and genomic characterization uncovers novel biology.</title>
        <authorList>
            <person name="Wiegand S."/>
            <person name="Jogler M."/>
            <person name="Boedeker C."/>
            <person name="Pinto D."/>
            <person name="Vollmers J."/>
            <person name="Rivas-Marin E."/>
            <person name="Kohn T."/>
            <person name="Peeters S.H."/>
            <person name="Heuer A."/>
            <person name="Rast P."/>
            <person name="Oberbeckmann S."/>
            <person name="Bunk B."/>
            <person name="Jeske O."/>
            <person name="Meyerdierks A."/>
            <person name="Storesund J.E."/>
            <person name="Kallscheuer N."/>
            <person name="Luecker S."/>
            <person name="Lage O.M."/>
            <person name="Pohl T."/>
            <person name="Merkel B.J."/>
            <person name="Hornburger P."/>
            <person name="Mueller R.-W."/>
            <person name="Bruemmer F."/>
            <person name="Labrenz M."/>
            <person name="Spormann A.M."/>
            <person name="Op Den Camp H."/>
            <person name="Overmann J."/>
            <person name="Amann R."/>
            <person name="Jetten M.S.M."/>
            <person name="Mascher T."/>
            <person name="Medema M.H."/>
            <person name="Devos D.P."/>
            <person name="Kaster A.-K."/>
            <person name="Ovreas L."/>
            <person name="Rohde M."/>
            <person name="Galperin M.Y."/>
            <person name="Jogler C."/>
        </authorList>
    </citation>
    <scope>NUCLEOTIDE SEQUENCE [LARGE SCALE GENOMIC DNA]</scope>
    <source>
        <strain evidence="7 8">Pla52o</strain>
    </source>
</reference>
<dbReference type="EMBL" id="SJPT01000007">
    <property type="protein sequence ID" value="TWU21211.1"/>
    <property type="molecule type" value="Genomic_DNA"/>
</dbReference>
<feature type="domain" description="O-antigen ligase-related" evidence="6">
    <location>
        <begin position="213"/>
        <end position="348"/>
    </location>
</feature>
<gene>
    <name evidence="7" type="ORF">Pla52o_42450</name>
</gene>
<dbReference type="InterPro" id="IPR007016">
    <property type="entry name" value="O-antigen_ligase-rel_domated"/>
</dbReference>
<dbReference type="PANTHER" id="PTHR37422:SF23">
    <property type="entry name" value="TEICHURONIC ACID BIOSYNTHESIS PROTEIN TUAE"/>
    <property type="match status" value="1"/>
</dbReference>
<dbReference type="Pfam" id="PF04932">
    <property type="entry name" value="Wzy_C"/>
    <property type="match status" value="1"/>
</dbReference>
<organism evidence="7 8">
    <name type="scientific">Novipirellula galeiformis</name>
    <dbReference type="NCBI Taxonomy" id="2528004"/>
    <lineage>
        <taxon>Bacteria</taxon>
        <taxon>Pseudomonadati</taxon>
        <taxon>Planctomycetota</taxon>
        <taxon>Planctomycetia</taxon>
        <taxon>Pirellulales</taxon>
        <taxon>Pirellulaceae</taxon>
        <taxon>Novipirellula</taxon>
    </lineage>
</organism>
<feature type="transmembrane region" description="Helical" evidence="5">
    <location>
        <begin position="213"/>
        <end position="237"/>
    </location>
</feature>
<evidence type="ECO:0000313" key="7">
    <source>
        <dbReference type="EMBL" id="TWU21211.1"/>
    </source>
</evidence>
<keyword evidence="2 5" id="KW-0812">Transmembrane</keyword>
<feature type="transmembrane region" description="Helical" evidence="5">
    <location>
        <begin position="51"/>
        <end position="69"/>
    </location>
</feature>
<feature type="transmembrane region" description="Helical" evidence="5">
    <location>
        <begin position="339"/>
        <end position="359"/>
    </location>
</feature>
<feature type="transmembrane region" description="Helical" evidence="5">
    <location>
        <begin position="244"/>
        <end position="263"/>
    </location>
</feature>
<evidence type="ECO:0000256" key="1">
    <source>
        <dbReference type="ARBA" id="ARBA00004141"/>
    </source>
</evidence>
<dbReference type="PANTHER" id="PTHR37422">
    <property type="entry name" value="TEICHURONIC ACID BIOSYNTHESIS PROTEIN TUAE"/>
    <property type="match status" value="1"/>
</dbReference>
<dbReference type="RefSeq" id="WP_146596301.1">
    <property type="nucleotide sequence ID" value="NZ_SJPT01000007.1"/>
</dbReference>
<accession>A0A5C6CCL4</accession>
<feature type="transmembrane region" description="Helical" evidence="5">
    <location>
        <begin position="371"/>
        <end position="391"/>
    </location>
</feature>
<dbReference type="InterPro" id="IPR051533">
    <property type="entry name" value="WaaL-like"/>
</dbReference>
<evidence type="ECO:0000313" key="8">
    <source>
        <dbReference type="Proteomes" id="UP000316304"/>
    </source>
</evidence>
<keyword evidence="7" id="KW-0436">Ligase</keyword>
<dbReference type="OrthoDB" id="271729at2"/>
<keyword evidence="4 5" id="KW-0472">Membrane</keyword>
<evidence type="ECO:0000256" key="3">
    <source>
        <dbReference type="ARBA" id="ARBA00022989"/>
    </source>
</evidence>
<proteinExistence type="predicted"/>
<sequence length="439" mass="48669">MLGPLFVYCLLGIVCIVAFFKPAIGVIGFYGFVLLDPGWNWRWSLEQGTPYQKYIFVCLALAFALRGFRTQRFAKLAKFGVVALLFFLGLCFVSAQQSIAPAATEFFMSYAWKVVLVVVLAICVLDNPKHITTLLIVAVLAQAYNAYQINLEYFQLGISRYAQRPWGSMGVDNNGYSIITVPVLAASFALGLWEQMGWKKFLYLGISLLQIHQIMLLESRGCMIAAVLLAMIAIWYMPRRDGNVRLIAAVAVMTVLLAGPSVVAEFSSSFASKDERDSSAESRFYLWQAGYRITMDYPVFGVGPNAARSLVPLPEYYDGGLDLNNKALHNLFFDVSTGMGIPAALIYFSFLLVPVVYCWRTYRRHDDRSDLGAARLAVVAGMPAYLLASMFSSGVLFESCYILAIVGYCTMNIDLANADSESEDLDAEENDDNVPDLVA</sequence>
<feature type="transmembrane region" description="Helical" evidence="5">
    <location>
        <begin position="76"/>
        <end position="95"/>
    </location>
</feature>
<feature type="transmembrane region" description="Helical" evidence="5">
    <location>
        <begin position="107"/>
        <end position="125"/>
    </location>
</feature>
<dbReference type="Proteomes" id="UP000316304">
    <property type="component" value="Unassembled WGS sequence"/>
</dbReference>
<dbReference type="GO" id="GO:0016874">
    <property type="term" value="F:ligase activity"/>
    <property type="evidence" value="ECO:0007669"/>
    <property type="project" value="UniProtKB-KW"/>
</dbReference>
<dbReference type="AlphaFoldDB" id="A0A5C6CCL4"/>
<comment type="subcellular location">
    <subcellularLocation>
        <location evidence="1">Membrane</location>
        <topology evidence="1">Multi-pass membrane protein</topology>
    </subcellularLocation>
</comment>
<dbReference type="GO" id="GO:0016020">
    <property type="term" value="C:membrane"/>
    <property type="evidence" value="ECO:0007669"/>
    <property type="project" value="UniProtKB-SubCell"/>
</dbReference>
<evidence type="ECO:0000259" key="6">
    <source>
        <dbReference type="Pfam" id="PF04932"/>
    </source>
</evidence>
<evidence type="ECO:0000256" key="4">
    <source>
        <dbReference type="ARBA" id="ARBA00023136"/>
    </source>
</evidence>
<evidence type="ECO:0000256" key="5">
    <source>
        <dbReference type="SAM" id="Phobius"/>
    </source>
</evidence>
<keyword evidence="3 5" id="KW-1133">Transmembrane helix</keyword>
<keyword evidence="8" id="KW-1185">Reference proteome</keyword>
<feature type="transmembrane region" description="Helical" evidence="5">
    <location>
        <begin position="7"/>
        <end position="31"/>
    </location>
</feature>
<evidence type="ECO:0000256" key="2">
    <source>
        <dbReference type="ARBA" id="ARBA00022692"/>
    </source>
</evidence>
<feature type="transmembrane region" description="Helical" evidence="5">
    <location>
        <begin position="174"/>
        <end position="193"/>
    </location>
</feature>
<protein>
    <submittedName>
        <fullName evidence="7">O-Antigen ligase</fullName>
    </submittedName>
</protein>
<name>A0A5C6CCL4_9BACT</name>